<dbReference type="EMBL" id="FJ362497">
    <property type="protein sequence ID" value="ACL97358.1"/>
    <property type="molecule type" value="Viral_cRNA"/>
</dbReference>
<evidence type="ECO:0000256" key="3">
    <source>
        <dbReference type="ARBA" id="ARBA00022506"/>
    </source>
</evidence>
<dbReference type="Gene3D" id="6.10.10.110">
    <property type="match status" value="1"/>
</dbReference>
<evidence type="ECO:0000256" key="5">
    <source>
        <dbReference type="ARBA" id="ARBA00022521"/>
    </source>
</evidence>
<keyword evidence="5" id="KW-1169">Fusion of virus membrane with host cell membrane</keyword>
<keyword evidence="20" id="KW-1185">Reference proteome</keyword>
<evidence type="ECO:0000256" key="14">
    <source>
        <dbReference type="ARBA" id="ARBA00023136"/>
    </source>
</evidence>
<dbReference type="Pfam" id="PF00523">
    <property type="entry name" value="Fusion_gly"/>
    <property type="match status" value="1"/>
</dbReference>
<dbReference type="SUPFAM" id="SSF58069">
    <property type="entry name" value="Virus ectodomain"/>
    <property type="match status" value="1"/>
</dbReference>
<keyword evidence="12 18" id="KW-1133">Transmembrane helix</keyword>
<evidence type="ECO:0000256" key="4">
    <source>
        <dbReference type="ARBA" id="ARBA00022511"/>
    </source>
</evidence>
<dbReference type="GeneID" id="12977630"/>
<evidence type="ECO:0000256" key="12">
    <source>
        <dbReference type="ARBA" id="ARBA00022989"/>
    </source>
</evidence>
<evidence type="ECO:0000256" key="8">
    <source>
        <dbReference type="ARBA" id="ARBA00022729"/>
    </source>
</evidence>
<evidence type="ECO:0000256" key="13">
    <source>
        <dbReference type="ARBA" id="ARBA00023054"/>
    </source>
</evidence>
<keyword evidence="8" id="KW-0732">Signal</keyword>
<accession>B8XH63</accession>
<feature type="transmembrane region" description="Helical" evidence="18">
    <location>
        <begin position="496"/>
        <end position="523"/>
    </location>
</feature>
<dbReference type="InterPro" id="IPR000776">
    <property type="entry name" value="Fusion_F0_Paramyxovir"/>
</dbReference>
<sequence>MAEQEKTPLRYKILLIIIVINHYNITNVFGQIHLANLSSIGVFVTKTLDYRTTSDPTEQLLVINMLPNISNIQDCAQGVVNEYKHLISSLLTPINDTLDLITSNINPYSGRNKLFGEIIAGAALTVATSAQITAGVALYEARQNAKDIAAIKESLGYAYKAIDKLTTATREITVVINELQDQINNRLIPRINDLACEVWATRLQAMLLQYYAEIFSVIGPNLQDPLSGKISIQALARAAGGNIKLMVDELNYSGQDLSRLVKVGAIKGQIIDADPSLGVVIIKMRYPNIIKIPNVAISELSYVSYSSDGQDWITTGPNYIVTRGYSIANIQTSSCSVGDDFVLCDRDMTYPMSQVTQDCLRGNIALCSRMVVRDREAPRYLILQGNMVANCMSITCRCEEPESEIYQSPDQPLTLLTRDTCDTHVVDGIRIRLGVRKLPTISVINNITLGPIITTDPIDVSNQLNAVVSTIDQSAELLHQAQRVLSERARGARDHILATAAIVICVVLAVLILVLLIGLVYLYRTQNEILVKTTMLEQVPTFAPKSFPMESQIYSGKTNKGYDPAE</sequence>
<dbReference type="GO" id="GO:0046718">
    <property type="term" value="P:symbiont entry into host cell"/>
    <property type="evidence" value="ECO:0007669"/>
    <property type="project" value="UniProtKB-KW"/>
</dbReference>
<keyword evidence="17" id="KW-1160">Virus entry into host cell</keyword>
<dbReference type="KEGG" id="vg:12977630"/>
<proteinExistence type="inferred from homology"/>
<evidence type="ECO:0000313" key="20">
    <source>
        <dbReference type="Proteomes" id="UP000124824"/>
    </source>
</evidence>
<dbReference type="GO" id="GO:0019031">
    <property type="term" value="C:viral envelope"/>
    <property type="evidence" value="ECO:0007669"/>
    <property type="project" value="UniProtKB-KW"/>
</dbReference>
<keyword evidence="10" id="KW-1043">Host membrane</keyword>
<evidence type="ECO:0000256" key="11">
    <source>
        <dbReference type="ARBA" id="ARBA00022879"/>
    </source>
</evidence>
<dbReference type="Gene3D" id="2.60.40.1690">
    <property type="entry name" value="Head and neck region of the ectodomain of NDV fusion glycoprotein"/>
    <property type="match status" value="1"/>
</dbReference>
<dbReference type="SUPFAM" id="SSF69922">
    <property type="entry name" value="Head and neck region of the ectodomain of NDV fusion glycoprotein"/>
    <property type="match status" value="1"/>
</dbReference>
<evidence type="ECO:0000256" key="2">
    <source>
        <dbReference type="ARBA" id="ARBA00016586"/>
    </source>
</evidence>
<dbReference type="GO" id="GO:0020002">
    <property type="term" value="C:host cell plasma membrane"/>
    <property type="evidence" value="ECO:0007669"/>
    <property type="project" value="UniProtKB-SubCell"/>
</dbReference>
<keyword evidence="3" id="KW-1168">Fusion of virus membrane with host membrane</keyword>
<evidence type="ECO:0000256" key="17">
    <source>
        <dbReference type="ARBA" id="ARBA00023296"/>
    </source>
</evidence>
<keyword evidence="14 18" id="KW-0472">Membrane</keyword>
<comment type="subunit">
    <text evidence="18">Homotrimer of disulfide-linked F1-F2.</text>
</comment>
<keyword evidence="16" id="KW-0325">Glycoprotein</keyword>
<evidence type="ECO:0000256" key="15">
    <source>
        <dbReference type="ARBA" id="ARBA00023157"/>
    </source>
</evidence>
<evidence type="ECO:0000256" key="9">
    <source>
        <dbReference type="ARBA" id="ARBA00022844"/>
    </source>
</evidence>
<protein>
    <recommendedName>
        <fullName evidence="2 18">Fusion glycoprotein F0</fullName>
    </recommendedName>
</protein>
<keyword evidence="11 18" id="KW-0261">Viral envelope protein</keyword>
<dbReference type="OrthoDB" id="2687at10239"/>
<dbReference type="RefSeq" id="YP_006347587.1">
    <property type="nucleotide sequence ID" value="NC_017937.1"/>
</dbReference>
<organism evidence="19 20">
    <name type="scientific">Nariva virus</name>
    <dbReference type="NCBI Taxonomy" id="590647"/>
    <lineage>
        <taxon>Viruses</taxon>
        <taxon>Riboviria</taxon>
        <taxon>Orthornavirae</taxon>
        <taxon>Negarnaviricota</taxon>
        <taxon>Haploviricotina</taxon>
        <taxon>Monjiviricetes</taxon>
        <taxon>Mononegavirales</taxon>
        <taxon>Paramyxoviridae</taxon>
        <taxon>Orthoparamyxovirinae</taxon>
        <taxon>Narmovirus</taxon>
        <taxon>Narmovirus narivaense</taxon>
    </lineage>
</organism>
<keyword evidence="7 18" id="KW-0812">Transmembrane</keyword>
<evidence type="ECO:0000256" key="1">
    <source>
        <dbReference type="ARBA" id="ARBA00008211"/>
    </source>
</evidence>
<name>B8XH63_9MONO</name>
<dbReference type="Proteomes" id="UP000124824">
    <property type="component" value="Segment"/>
</dbReference>
<gene>
    <name evidence="19" type="primary">F</name>
</gene>
<dbReference type="GO" id="GO:0055036">
    <property type="term" value="C:virion membrane"/>
    <property type="evidence" value="ECO:0007669"/>
    <property type="project" value="UniProtKB-SubCell"/>
</dbReference>
<comment type="subcellular location">
    <subcellularLocation>
        <location evidence="18">Virion membrane</location>
        <topology evidence="18">Single-pass type I membrane protein</topology>
    </subcellularLocation>
    <subcellularLocation>
        <location evidence="18">Host cell membrane</location>
        <topology evidence="18">Single-pass membrane protein</topology>
    </subcellularLocation>
</comment>
<keyword evidence="15" id="KW-1015">Disulfide bond</keyword>
<keyword evidence="13" id="KW-0175">Coiled coil</keyword>
<evidence type="ECO:0000256" key="10">
    <source>
        <dbReference type="ARBA" id="ARBA00022870"/>
    </source>
</evidence>
<evidence type="ECO:0000256" key="16">
    <source>
        <dbReference type="ARBA" id="ARBA00023180"/>
    </source>
</evidence>
<keyword evidence="9" id="KW-0946">Virion</keyword>
<evidence type="ECO:0000256" key="7">
    <source>
        <dbReference type="ARBA" id="ARBA00022692"/>
    </source>
</evidence>
<evidence type="ECO:0000256" key="6">
    <source>
        <dbReference type="ARBA" id="ARBA00022595"/>
    </source>
</evidence>
<dbReference type="GO" id="GO:0019064">
    <property type="term" value="P:fusion of virus membrane with host plasma membrane"/>
    <property type="evidence" value="ECO:0007669"/>
    <property type="project" value="UniProtKB-KW"/>
</dbReference>
<comment type="similarity">
    <text evidence="1 18">Belongs to the paramyxoviruses fusion glycoprotein family.</text>
</comment>
<keyword evidence="4" id="KW-1032">Host cell membrane</keyword>
<evidence type="ECO:0000256" key="18">
    <source>
        <dbReference type="RuleBase" id="RU003705"/>
    </source>
</evidence>
<dbReference type="Gene3D" id="2.40.490.10">
    <property type="entry name" value="Newcastle disease virus like domain"/>
    <property type="match status" value="1"/>
</dbReference>
<dbReference type="Gene3D" id="1.10.287.2480">
    <property type="match status" value="1"/>
</dbReference>
<keyword evidence="6" id="KW-1162">Viral penetration into host cytoplasm</keyword>
<reference evidence="19 20" key="1">
    <citation type="journal article" date="2009" name="Arch. Virol.">
        <title>Complete genome sequence of Nariva virus, a rodent paramyxovirus.</title>
        <authorList>
            <person name="Lambeth L.S."/>
            <person name="Yu M."/>
            <person name="Anderson D.E."/>
            <person name="Crameri G."/>
            <person name="Eaton B.T."/>
            <person name="Wang L.F."/>
        </authorList>
    </citation>
    <scope>NUCLEOTIDE SEQUENCE [LARGE SCALE GENOMIC DNA]</scope>
</reference>
<evidence type="ECO:0000313" key="19">
    <source>
        <dbReference type="EMBL" id="ACL97358.1"/>
    </source>
</evidence>